<dbReference type="GO" id="GO:0016743">
    <property type="term" value="F:carboxyl- or carbamoyltransferase activity"/>
    <property type="evidence" value="ECO:0007669"/>
    <property type="project" value="TreeGrafter"/>
</dbReference>
<dbReference type="GO" id="GO:0008270">
    <property type="term" value="F:zinc ion binding"/>
    <property type="evidence" value="ECO:0007669"/>
    <property type="project" value="TreeGrafter"/>
</dbReference>
<gene>
    <name evidence="2" type="ORF">LCGC14_2411160</name>
</gene>
<evidence type="ECO:0000259" key="1">
    <source>
        <dbReference type="Pfam" id="PF22521"/>
    </source>
</evidence>
<dbReference type="AlphaFoldDB" id="A0A0F9CEM1"/>
<organism evidence="2">
    <name type="scientific">marine sediment metagenome</name>
    <dbReference type="NCBI Taxonomy" id="412755"/>
    <lineage>
        <taxon>unclassified sequences</taxon>
        <taxon>metagenomes</taxon>
        <taxon>ecological metagenomes</taxon>
    </lineage>
</organism>
<sequence length="134" mass="14857">AQGAILLEKEAGDLKDLTSPYWYEIDAERAVHFEPTIVEIVKDLKNGESAQRISRKFHSTIVLSGVEMCGKIKKMTGIKKVTLSGGVFQNRLILEHFKDQLEERGFSVFLNRFVPPNDGGISLGQGVVALSKII</sequence>
<dbReference type="GO" id="GO:0051604">
    <property type="term" value="P:protein maturation"/>
    <property type="evidence" value="ECO:0007669"/>
    <property type="project" value="TreeGrafter"/>
</dbReference>
<name>A0A0F9CEM1_9ZZZZ</name>
<comment type="caution">
    <text evidence="2">The sequence shown here is derived from an EMBL/GenBank/DDBJ whole genome shotgun (WGS) entry which is preliminary data.</text>
</comment>
<dbReference type="InterPro" id="IPR055128">
    <property type="entry name" value="HypF_C_2"/>
</dbReference>
<accession>A0A0F9CEM1</accession>
<dbReference type="PANTHER" id="PTHR42959:SF1">
    <property type="entry name" value="CARBAMOYLTRANSFERASE HYPF"/>
    <property type="match status" value="1"/>
</dbReference>
<dbReference type="PANTHER" id="PTHR42959">
    <property type="entry name" value="CARBAMOYLTRANSFERASE"/>
    <property type="match status" value="1"/>
</dbReference>
<feature type="domain" description="Carbamoyltransferase Kae1-like" evidence="1">
    <location>
        <begin position="1"/>
        <end position="125"/>
    </location>
</feature>
<protein>
    <recommendedName>
        <fullName evidence="1">Carbamoyltransferase Kae1-like domain-containing protein</fullName>
    </recommendedName>
</protein>
<proteinExistence type="predicted"/>
<dbReference type="InterPro" id="IPR051060">
    <property type="entry name" value="Carbamoyltrans_HypF-like"/>
</dbReference>
<reference evidence="2" key="1">
    <citation type="journal article" date="2015" name="Nature">
        <title>Complex archaea that bridge the gap between prokaryotes and eukaryotes.</title>
        <authorList>
            <person name="Spang A."/>
            <person name="Saw J.H."/>
            <person name="Jorgensen S.L."/>
            <person name="Zaremba-Niedzwiedzka K."/>
            <person name="Martijn J."/>
            <person name="Lind A.E."/>
            <person name="van Eijk R."/>
            <person name="Schleper C."/>
            <person name="Guy L."/>
            <person name="Ettema T.J."/>
        </authorList>
    </citation>
    <scope>NUCLEOTIDE SEQUENCE</scope>
</reference>
<feature type="non-terminal residue" evidence="2">
    <location>
        <position position="1"/>
    </location>
</feature>
<dbReference type="Pfam" id="PF22521">
    <property type="entry name" value="HypF_C_2"/>
    <property type="match status" value="1"/>
</dbReference>
<evidence type="ECO:0000313" key="2">
    <source>
        <dbReference type="EMBL" id="KKL24852.1"/>
    </source>
</evidence>
<dbReference type="Gene3D" id="3.30.420.40">
    <property type="match status" value="1"/>
</dbReference>
<dbReference type="EMBL" id="LAZR01036431">
    <property type="protein sequence ID" value="KKL24852.1"/>
    <property type="molecule type" value="Genomic_DNA"/>
</dbReference>